<protein>
    <recommendedName>
        <fullName evidence="5">Secreted protein</fullName>
    </recommendedName>
</protein>
<evidence type="ECO:0000313" key="4">
    <source>
        <dbReference type="Proteomes" id="UP001500822"/>
    </source>
</evidence>
<evidence type="ECO:0000256" key="2">
    <source>
        <dbReference type="SAM" id="SignalP"/>
    </source>
</evidence>
<feature type="region of interest" description="Disordered" evidence="1">
    <location>
        <begin position="34"/>
        <end position="78"/>
    </location>
</feature>
<reference evidence="4" key="1">
    <citation type="journal article" date="2019" name="Int. J. Syst. Evol. Microbiol.">
        <title>The Global Catalogue of Microorganisms (GCM) 10K type strain sequencing project: providing services to taxonomists for standard genome sequencing and annotation.</title>
        <authorList>
            <consortium name="The Broad Institute Genomics Platform"/>
            <consortium name="The Broad Institute Genome Sequencing Center for Infectious Disease"/>
            <person name="Wu L."/>
            <person name="Ma J."/>
        </authorList>
    </citation>
    <scope>NUCLEOTIDE SEQUENCE [LARGE SCALE GENOMIC DNA]</scope>
    <source>
        <strain evidence="4">JCM 18077</strain>
    </source>
</reference>
<proteinExistence type="predicted"/>
<dbReference type="Proteomes" id="UP001500822">
    <property type="component" value="Unassembled WGS sequence"/>
</dbReference>
<accession>A0ABP8YYZ4</accession>
<name>A0ABP8YYZ4_9ACTN</name>
<comment type="caution">
    <text evidence="3">The sequence shown here is derived from an EMBL/GenBank/DDBJ whole genome shotgun (WGS) entry which is preliminary data.</text>
</comment>
<evidence type="ECO:0000256" key="1">
    <source>
        <dbReference type="SAM" id="MobiDB-lite"/>
    </source>
</evidence>
<evidence type="ECO:0008006" key="5">
    <source>
        <dbReference type="Google" id="ProtNLM"/>
    </source>
</evidence>
<sequence>MNATNLTRTTKLAATALFACALGLTLTACGDEQQAPTADSGVATPPADRSVPVVGGPSKKAPSTTSTAKDDSECGRVGGPDGALHVRVVAGDVSCETSMSIAKEYSPLIATGKAQTVSGWDCGPSTVGGELARCTRDDQAIAFTVQ</sequence>
<keyword evidence="2" id="KW-0732">Signal</keyword>
<keyword evidence="4" id="KW-1185">Reference proteome</keyword>
<dbReference type="EMBL" id="BAABIE010000003">
    <property type="protein sequence ID" value="GAA4742463.1"/>
    <property type="molecule type" value="Genomic_DNA"/>
</dbReference>
<evidence type="ECO:0000313" key="3">
    <source>
        <dbReference type="EMBL" id="GAA4742463.1"/>
    </source>
</evidence>
<feature type="signal peptide" evidence="2">
    <location>
        <begin position="1"/>
        <end position="30"/>
    </location>
</feature>
<organism evidence="3 4">
    <name type="scientific">Gordonia alkaliphila</name>
    <dbReference type="NCBI Taxonomy" id="1053547"/>
    <lineage>
        <taxon>Bacteria</taxon>
        <taxon>Bacillati</taxon>
        <taxon>Actinomycetota</taxon>
        <taxon>Actinomycetes</taxon>
        <taxon>Mycobacteriales</taxon>
        <taxon>Gordoniaceae</taxon>
        <taxon>Gordonia</taxon>
    </lineage>
</organism>
<feature type="chain" id="PRO_5046460836" description="Secreted protein" evidence="2">
    <location>
        <begin position="31"/>
        <end position="146"/>
    </location>
</feature>
<dbReference type="RefSeq" id="WP_345312566.1">
    <property type="nucleotide sequence ID" value="NZ_BAABIE010000003.1"/>
</dbReference>
<gene>
    <name evidence="3" type="ORF">GCM10023217_08610</name>
</gene>